<name>A0A9D3A1K9_9ACTN</name>
<evidence type="ECO:0000256" key="6">
    <source>
        <dbReference type="ARBA" id="ARBA00022801"/>
    </source>
</evidence>
<dbReference type="Proteomes" id="UP000786989">
    <property type="component" value="Unassembled WGS sequence"/>
</dbReference>
<dbReference type="EMBL" id="DYWI01000196">
    <property type="protein sequence ID" value="HJF66464.1"/>
    <property type="molecule type" value="Genomic_DNA"/>
</dbReference>
<evidence type="ECO:0000256" key="7">
    <source>
        <dbReference type="ARBA" id="ARBA00022833"/>
    </source>
</evidence>
<dbReference type="GO" id="GO:0006508">
    <property type="term" value="P:proteolysis"/>
    <property type="evidence" value="ECO:0007669"/>
    <property type="project" value="UniProtKB-KW"/>
</dbReference>
<keyword evidence="5 9" id="KW-0479">Metal-binding</keyword>
<dbReference type="PANTHER" id="PTHR28570:SF2">
    <property type="entry name" value="M18 FAMILY AMINOPEPTIDASE 1-RELATED"/>
    <property type="match status" value="1"/>
</dbReference>
<keyword evidence="8 9" id="KW-0482">Metalloprotease</keyword>
<dbReference type="SUPFAM" id="SSF53187">
    <property type="entry name" value="Zn-dependent exopeptidases"/>
    <property type="match status" value="1"/>
</dbReference>
<sequence length="474" mass="51178">MEHPNAWNSYDEAALSELESLAQDYRRFISENKTERECAATAIAMAREAGYISLDEARAAGRTLAAGDKVYAESYGKTLILAHIGTRPLEDGLNILGAHIDSPRLDIKQNPLYESGDLALLDTHYYGGVKKYQWVTLPLAIHGVIAKKDGTVERVNVGEDAGDPVFCVTDLLIHLAGDQMQKKASEVVEGEALDVLAGSRPMKKAESKADDEKTELEKLADKEPVKALLLSKLAEKYNMEEADFLSSELEVVPAGPARDCGFDRSMILGYGHDDRVCAYPSLVAQLEATGLEKTGICILVDKEEIGSVGATGMTSMFFENTIAEIMDLCGQAGDLPLRRCLANSSMLSSDVSAGFDPSYASAFETKNTAYLGRGVVFNKFTGSRGKSGSNDANAEYMAKIRAIMEKGGAAFQTAELGKVDVGGGGTIAYILAKYGMNVIDCGVAVLSMHAPWEVIDKADLYEALKAYRAFLKWA</sequence>
<proteinExistence type="inferred from homology"/>
<dbReference type="InterPro" id="IPR023358">
    <property type="entry name" value="Peptidase_M18_dom2"/>
</dbReference>
<dbReference type="Pfam" id="PF02127">
    <property type="entry name" value="Peptidase_M18"/>
    <property type="match status" value="1"/>
</dbReference>
<keyword evidence="6 9" id="KW-0378">Hydrolase</keyword>
<dbReference type="PRINTS" id="PR00932">
    <property type="entry name" value="AMINO1PTASE"/>
</dbReference>
<gene>
    <name evidence="11" type="ORF">K8U77_10180</name>
</gene>
<dbReference type="SUPFAM" id="SSF101821">
    <property type="entry name" value="Aminopeptidase/glucanase lid domain"/>
    <property type="match status" value="1"/>
</dbReference>
<evidence type="ECO:0000256" key="1">
    <source>
        <dbReference type="ARBA" id="ARBA00001947"/>
    </source>
</evidence>
<evidence type="ECO:0000256" key="4">
    <source>
        <dbReference type="ARBA" id="ARBA00022670"/>
    </source>
</evidence>
<dbReference type="GO" id="GO:0005737">
    <property type="term" value="C:cytoplasm"/>
    <property type="evidence" value="ECO:0007669"/>
    <property type="project" value="UniProtKB-ARBA"/>
</dbReference>
<dbReference type="NCBIfam" id="NF002600">
    <property type="entry name" value="PRK02256.1"/>
    <property type="match status" value="1"/>
</dbReference>
<dbReference type="EC" id="3.4.11.-" evidence="10"/>
<dbReference type="PANTHER" id="PTHR28570">
    <property type="entry name" value="ASPARTYL AMINOPEPTIDASE"/>
    <property type="match status" value="1"/>
</dbReference>
<accession>A0A9D3A1K9</accession>
<evidence type="ECO:0000256" key="5">
    <source>
        <dbReference type="ARBA" id="ARBA00022723"/>
    </source>
</evidence>
<comment type="similarity">
    <text evidence="2 9">Belongs to the peptidase M18 family.</text>
</comment>
<evidence type="ECO:0000256" key="2">
    <source>
        <dbReference type="ARBA" id="ARBA00008290"/>
    </source>
</evidence>
<dbReference type="AlphaFoldDB" id="A0A9D3A1K9"/>
<keyword evidence="4 9" id="KW-0645">Protease</keyword>
<comment type="cofactor">
    <cofactor evidence="1 10">
        <name>Zn(2+)</name>
        <dbReference type="ChEBI" id="CHEBI:29105"/>
    </cofactor>
</comment>
<dbReference type="Gene3D" id="3.40.630.10">
    <property type="entry name" value="Zn peptidases"/>
    <property type="match status" value="1"/>
</dbReference>
<evidence type="ECO:0000313" key="11">
    <source>
        <dbReference type="EMBL" id="HJF66464.1"/>
    </source>
</evidence>
<evidence type="ECO:0000313" key="12">
    <source>
        <dbReference type="Proteomes" id="UP000786989"/>
    </source>
</evidence>
<protein>
    <recommendedName>
        <fullName evidence="10">M18 family aminopeptidase</fullName>
        <ecNumber evidence="10">3.4.11.-</ecNumber>
    </recommendedName>
</protein>
<dbReference type="GO" id="GO:0004177">
    <property type="term" value="F:aminopeptidase activity"/>
    <property type="evidence" value="ECO:0007669"/>
    <property type="project" value="UniProtKB-KW"/>
</dbReference>
<dbReference type="GO" id="GO:0008237">
    <property type="term" value="F:metallopeptidase activity"/>
    <property type="evidence" value="ECO:0007669"/>
    <property type="project" value="UniProtKB-KW"/>
</dbReference>
<dbReference type="InterPro" id="IPR001948">
    <property type="entry name" value="Peptidase_M18"/>
</dbReference>
<keyword evidence="7 9" id="KW-0862">Zinc</keyword>
<evidence type="ECO:0000256" key="9">
    <source>
        <dbReference type="RuleBase" id="RU004386"/>
    </source>
</evidence>
<keyword evidence="3 9" id="KW-0031">Aminopeptidase</keyword>
<organism evidence="11 12">
    <name type="scientific">Slackia equolifaciens</name>
    <dbReference type="NCBI Taxonomy" id="498718"/>
    <lineage>
        <taxon>Bacteria</taxon>
        <taxon>Bacillati</taxon>
        <taxon>Actinomycetota</taxon>
        <taxon>Coriobacteriia</taxon>
        <taxon>Eggerthellales</taxon>
        <taxon>Eggerthellaceae</taxon>
        <taxon>Slackia</taxon>
    </lineage>
</organism>
<evidence type="ECO:0000256" key="8">
    <source>
        <dbReference type="ARBA" id="ARBA00023049"/>
    </source>
</evidence>
<reference evidence="11" key="2">
    <citation type="submission" date="2021-09" db="EMBL/GenBank/DDBJ databases">
        <authorList>
            <person name="Gilroy R."/>
        </authorList>
    </citation>
    <scope>NUCLEOTIDE SEQUENCE</scope>
    <source>
        <strain evidence="11">ChiGjej6B6-11269</strain>
    </source>
</reference>
<dbReference type="Gene3D" id="2.30.250.10">
    <property type="entry name" value="Aminopeptidase i, Domain 2"/>
    <property type="match status" value="1"/>
</dbReference>
<evidence type="ECO:0000256" key="3">
    <source>
        <dbReference type="ARBA" id="ARBA00022438"/>
    </source>
</evidence>
<evidence type="ECO:0000256" key="10">
    <source>
        <dbReference type="RuleBase" id="RU004387"/>
    </source>
</evidence>
<dbReference type="GO" id="GO:0008270">
    <property type="term" value="F:zinc ion binding"/>
    <property type="evidence" value="ECO:0007669"/>
    <property type="project" value="InterPro"/>
</dbReference>
<comment type="caution">
    <text evidence="11">The sequence shown here is derived from an EMBL/GenBank/DDBJ whole genome shotgun (WGS) entry which is preliminary data.</text>
</comment>
<reference evidence="11" key="1">
    <citation type="journal article" date="2021" name="PeerJ">
        <title>Extensive microbial diversity within the chicken gut microbiome revealed by metagenomics and culture.</title>
        <authorList>
            <person name="Gilroy R."/>
            <person name="Ravi A."/>
            <person name="Getino M."/>
            <person name="Pursley I."/>
            <person name="Horton D.L."/>
            <person name="Alikhan N.F."/>
            <person name="Baker D."/>
            <person name="Gharbi K."/>
            <person name="Hall N."/>
            <person name="Watson M."/>
            <person name="Adriaenssens E.M."/>
            <person name="Foster-Nyarko E."/>
            <person name="Jarju S."/>
            <person name="Secka A."/>
            <person name="Antonio M."/>
            <person name="Oren A."/>
            <person name="Chaudhuri R.R."/>
            <person name="La Ragione R."/>
            <person name="Hildebrand F."/>
            <person name="Pallen M.J."/>
        </authorList>
    </citation>
    <scope>NUCLEOTIDE SEQUENCE</scope>
    <source>
        <strain evidence="11">ChiGjej6B6-11269</strain>
    </source>
</reference>